<comment type="caution">
    <text evidence="1">The sequence shown here is derived from an EMBL/GenBank/DDBJ whole genome shotgun (WGS) entry which is preliminary data.</text>
</comment>
<accession>A0A2S7Y2E5</accession>
<name>A0A2S7Y2E5_BEABA</name>
<dbReference type="EMBL" id="JRHA01000002">
    <property type="protein sequence ID" value="PQK10032.1"/>
    <property type="molecule type" value="Genomic_DNA"/>
</dbReference>
<dbReference type="Proteomes" id="UP000237441">
    <property type="component" value="Unassembled WGS sequence"/>
</dbReference>
<proteinExistence type="predicted"/>
<evidence type="ECO:0000313" key="1">
    <source>
        <dbReference type="EMBL" id="PQK10032.1"/>
    </source>
</evidence>
<protein>
    <submittedName>
        <fullName evidence="1">Uncharacterized protein</fullName>
    </submittedName>
</protein>
<gene>
    <name evidence="1" type="ORF">BB8028_0002g03560</name>
</gene>
<sequence length="105" mass="11289">MAIFDWSMGGSLVVRVATQKYGAQALITLDDCVLDLTSFVSGGAVAHCPEAGRSHLWYEAVCNLPFGMAAVLFYGDPLGPAEWAVEVWRAVGIGARDRDQGICIR</sequence>
<dbReference type="AlphaFoldDB" id="A0A2S7Y2E5"/>
<reference evidence="1 2" key="1">
    <citation type="submission" date="2016-07" db="EMBL/GenBank/DDBJ databases">
        <title>Comparative genomics of the entomopathogenic fungus Beauveria bassiana.</title>
        <authorList>
            <person name="Valero Jimenez C.A."/>
            <person name="Zwaan B.J."/>
            <person name="Van Kan J.A."/>
            <person name="Takken W."/>
            <person name="Debets A.J."/>
            <person name="Schoustra S.E."/>
            <person name="Koenraadt C.J."/>
        </authorList>
    </citation>
    <scope>NUCLEOTIDE SEQUENCE [LARGE SCALE GENOMIC DNA]</scope>
    <source>
        <strain evidence="1 2">ARSEF 8028</strain>
    </source>
</reference>
<organism evidence="1 2">
    <name type="scientific">Beauveria bassiana</name>
    <name type="common">White muscardine disease fungus</name>
    <name type="synonym">Tritirachium shiotae</name>
    <dbReference type="NCBI Taxonomy" id="176275"/>
    <lineage>
        <taxon>Eukaryota</taxon>
        <taxon>Fungi</taxon>
        <taxon>Dikarya</taxon>
        <taxon>Ascomycota</taxon>
        <taxon>Pezizomycotina</taxon>
        <taxon>Sordariomycetes</taxon>
        <taxon>Hypocreomycetidae</taxon>
        <taxon>Hypocreales</taxon>
        <taxon>Cordycipitaceae</taxon>
        <taxon>Beauveria</taxon>
    </lineage>
</organism>
<evidence type="ECO:0000313" key="2">
    <source>
        <dbReference type="Proteomes" id="UP000237441"/>
    </source>
</evidence>